<keyword evidence="1" id="KW-0732">Signal</keyword>
<comment type="caution">
    <text evidence="2">The sequence shown here is derived from an EMBL/GenBank/DDBJ whole genome shotgun (WGS) entry which is preliminary data.</text>
</comment>
<gene>
    <name evidence="2" type="ORF">ES676_13635</name>
</gene>
<name>A0A8H2QIE7_9FLAO</name>
<dbReference type="EMBL" id="VSKM01000018">
    <property type="protein sequence ID" value="TYB70053.1"/>
    <property type="molecule type" value="Genomic_DNA"/>
</dbReference>
<organism evidence="2 3">
    <name type="scientific">Bizionia saleffrena</name>
    <dbReference type="NCBI Taxonomy" id="291189"/>
    <lineage>
        <taxon>Bacteria</taxon>
        <taxon>Pseudomonadati</taxon>
        <taxon>Bacteroidota</taxon>
        <taxon>Flavobacteriia</taxon>
        <taxon>Flavobacteriales</taxon>
        <taxon>Flavobacteriaceae</taxon>
        <taxon>Bizionia</taxon>
    </lineage>
</organism>
<reference evidence="2 3" key="1">
    <citation type="submission" date="2019-08" db="EMBL/GenBank/DDBJ databases">
        <title>Genomes of Antarctic Bizionia species.</title>
        <authorList>
            <person name="Bowman J.P."/>
        </authorList>
    </citation>
    <scope>NUCLEOTIDE SEQUENCE [LARGE SCALE GENOMIC DNA]</scope>
    <source>
        <strain evidence="2 3">HFD</strain>
    </source>
</reference>
<feature type="signal peptide" evidence="1">
    <location>
        <begin position="1"/>
        <end position="19"/>
    </location>
</feature>
<evidence type="ECO:0000313" key="2">
    <source>
        <dbReference type="EMBL" id="TYB70053.1"/>
    </source>
</evidence>
<evidence type="ECO:0000256" key="1">
    <source>
        <dbReference type="SAM" id="SignalP"/>
    </source>
</evidence>
<dbReference type="Proteomes" id="UP000323324">
    <property type="component" value="Unassembled WGS sequence"/>
</dbReference>
<keyword evidence="3" id="KW-1185">Reference proteome</keyword>
<sequence length="160" mass="18498">MKKVLLLLLVLNVTYNSYAQTPVVLKESNLNSKAYVSKNKLEPVLRLYGDQKSGISYFEDNQIHFLNAENGIKKLYINSADLSRLNKPFRFSESIEMLLIKVTDLDFDLDRIDCSKLSAFKSLKYVFYIIETKLDTQKKLSKPNCFSNVILQYIKIEIPS</sequence>
<feature type="chain" id="PRO_5034301337" evidence="1">
    <location>
        <begin position="20"/>
        <end position="160"/>
    </location>
</feature>
<evidence type="ECO:0000313" key="3">
    <source>
        <dbReference type="Proteomes" id="UP000323324"/>
    </source>
</evidence>
<protein>
    <submittedName>
        <fullName evidence="2">Uncharacterized protein</fullName>
    </submittedName>
</protein>
<dbReference type="RefSeq" id="WP_148370879.1">
    <property type="nucleotide sequence ID" value="NZ_VSKM01000018.1"/>
</dbReference>
<accession>A0A8H2QIE7</accession>
<dbReference type="AlphaFoldDB" id="A0A8H2QIE7"/>
<proteinExistence type="predicted"/>